<comment type="caution">
    <text evidence="10">The sequence shown here is derived from an EMBL/GenBank/DDBJ whole genome shotgun (WGS) entry which is preliminary data.</text>
</comment>
<dbReference type="PROSITE" id="PS51671">
    <property type="entry name" value="ACT"/>
    <property type="match status" value="1"/>
</dbReference>
<dbReference type="CDD" id="cd01668">
    <property type="entry name" value="TGS_RSH"/>
    <property type="match status" value="1"/>
</dbReference>
<dbReference type="SUPFAM" id="SSF81271">
    <property type="entry name" value="TGS-like"/>
    <property type="match status" value="1"/>
</dbReference>
<evidence type="ECO:0000256" key="3">
    <source>
        <dbReference type="ARBA" id="ARBA00024387"/>
    </source>
</evidence>
<proteinExistence type="inferred from homology"/>
<dbReference type="CDD" id="cd05399">
    <property type="entry name" value="NT_Rel-Spo_like"/>
    <property type="match status" value="1"/>
</dbReference>
<evidence type="ECO:0000313" key="10">
    <source>
        <dbReference type="EMBL" id="MCF7223844.1"/>
    </source>
</evidence>
<dbReference type="PANTHER" id="PTHR21262">
    <property type="entry name" value="GUANOSINE-3',5'-BIS DIPHOSPHATE 3'-PYROPHOSPHOHYDROLASE"/>
    <property type="match status" value="1"/>
</dbReference>
<accession>A0ABS9HYB5</accession>
<dbReference type="Proteomes" id="UP001430796">
    <property type="component" value="Unassembled WGS sequence"/>
</dbReference>
<dbReference type="CDD" id="cd00077">
    <property type="entry name" value="HDc"/>
    <property type="match status" value="1"/>
</dbReference>
<dbReference type="InterPro" id="IPR043519">
    <property type="entry name" value="NT_sf"/>
</dbReference>
<dbReference type="PROSITE" id="PS51880">
    <property type="entry name" value="TGS"/>
    <property type="match status" value="1"/>
</dbReference>
<dbReference type="InterPro" id="IPR033655">
    <property type="entry name" value="TGS_RelA/SpoT"/>
</dbReference>
<sequence length="739" mass="82150">MSAHPATPGSTRTPARSAPAAGAALLDGVDGSLPDYVQELERAASYLDDSQRQQLRRAWTVGASAHAGQTRKSGEPYITHPVAVARVLAEQGLDVETLIAAILHDTIEDTPVTRECLAEEFGETVAELVDGVTKLDKLQFRDRAEATAESFRKMLLAMSRDLRVILIKLADRLHNMRTLGAQSAEARQRIARETLEIYAPIAQRLGMNLIKAELQDLGFRALHPWRHAVIEKRIRTQPVVRREALVQIEANLAQRLAKEKLQHRLISRVKSPWSIYTKMRAEHKSFTQVMDVFGFRIVVRSVPDCYHALGVVHATYKPLDARFRDFIAIPKANGYQSLHTVLFGPYGSPVEVQIRTEEMDLIAEKGIAAHWSYKDGAEGPNSAQSRAHSWITGLVESQHATGSSLEFLENVKVDLFPDEVYLFTPKGDIMSLPRNSTALDFAYAVHTDVGNQAVAARVDGKLSPLRTRLGSGQRVEIITARSSTPKPQWLEFVVSGKARTAIRQQLKQIGHEDAVQLGHRMLDRALEGLDTSLDRVPQVRIDTYLAEHRFPRLEALLAEIALGNRMPSQVAQALARETPGGPERRKAVRTPRPDDRILITGAERGVISFAHCCLPIPGDEIMGYHTAGKGVVVHRMDCPNVAEYRKSPDRWVPIGWDREVSGDFAAALKIEVDNRPGALAQVAAAVADAESNIDRVEYLERDTNVAVMKFSIEVADRRHLADVIRRVRRLQVVLGVQRI</sequence>
<dbReference type="InterPro" id="IPR004811">
    <property type="entry name" value="RelA/Spo_fam"/>
</dbReference>
<evidence type="ECO:0000259" key="8">
    <source>
        <dbReference type="PROSITE" id="PS51831"/>
    </source>
</evidence>
<comment type="catalytic activity">
    <reaction evidence="4">
        <text>guanosine 3',5'-bis(diphosphate) + H2O = GDP + diphosphate + H(+)</text>
        <dbReference type="Rhea" id="RHEA:14253"/>
        <dbReference type="ChEBI" id="CHEBI:15377"/>
        <dbReference type="ChEBI" id="CHEBI:15378"/>
        <dbReference type="ChEBI" id="CHEBI:33019"/>
        <dbReference type="ChEBI" id="CHEBI:58189"/>
        <dbReference type="ChEBI" id="CHEBI:77828"/>
        <dbReference type="EC" id="3.1.7.2"/>
    </reaction>
</comment>
<dbReference type="InterPro" id="IPR012676">
    <property type="entry name" value="TGS-like"/>
</dbReference>
<dbReference type="Pfam" id="PF02824">
    <property type="entry name" value="TGS"/>
    <property type="match status" value="1"/>
</dbReference>
<evidence type="ECO:0000259" key="9">
    <source>
        <dbReference type="PROSITE" id="PS51880"/>
    </source>
</evidence>
<dbReference type="SMART" id="SM00471">
    <property type="entry name" value="HDc"/>
    <property type="match status" value="1"/>
</dbReference>
<dbReference type="SUPFAM" id="SSF81301">
    <property type="entry name" value="Nucleotidyltransferase"/>
    <property type="match status" value="1"/>
</dbReference>
<evidence type="ECO:0000256" key="4">
    <source>
        <dbReference type="ARBA" id="ARBA00047968"/>
    </source>
</evidence>
<feature type="compositionally biased region" description="Low complexity" evidence="6">
    <location>
        <begin position="10"/>
        <end position="21"/>
    </location>
</feature>
<dbReference type="RefSeq" id="WP_237057010.1">
    <property type="nucleotide sequence ID" value="NZ_JAKJPO010000024.1"/>
</dbReference>
<gene>
    <name evidence="10" type="ORF">L3V18_19015</name>
</gene>
<reference evidence="11" key="1">
    <citation type="submission" date="2022-01" db="EMBL/GenBank/DDBJ databases">
        <title>Lysobacter chinensis sp. nov., a bacterium isolated from cow dung compost.</title>
        <authorList>
            <person name="Zhou L.Y."/>
        </authorList>
    </citation>
    <scope>NUCLEOTIDE SEQUENCE [LARGE SCALE GENOMIC DNA]</scope>
    <source>
        <strain evidence="11">TLK-CK17</strain>
    </source>
</reference>
<evidence type="ECO:0000259" key="7">
    <source>
        <dbReference type="PROSITE" id="PS51671"/>
    </source>
</evidence>
<reference evidence="10 11" key="2">
    <citation type="submission" date="2022-01" db="EMBL/GenBank/DDBJ databases">
        <title>Lysobacter chinensis sp. nov., a bacterium isolated from cow dung compost.</title>
        <authorList>
            <person name="Liu Y."/>
        </authorList>
    </citation>
    <scope>NUCLEOTIDE SEQUENCE [LARGE SCALE GENOMIC DNA]</scope>
    <source>
        <strain evidence="10 11">TLK-CK17</strain>
    </source>
</reference>
<reference evidence="10 11" key="3">
    <citation type="submission" date="2022-01" db="EMBL/GenBank/DDBJ databases">
        <authorList>
            <person name="Zhou L.Y."/>
        </authorList>
    </citation>
    <scope>NUCLEOTIDE SEQUENCE [LARGE SCALE GENOMIC DNA]</scope>
    <source>
        <strain evidence="10 11">TLK-CK17</strain>
    </source>
</reference>
<dbReference type="InterPro" id="IPR002912">
    <property type="entry name" value="ACT_dom"/>
</dbReference>
<dbReference type="Pfam" id="PF13291">
    <property type="entry name" value="ACT_4"/>
    <property type="match status" value="1"/>
</dbReference>
<dbReference type="EC" id="3.1.7.2" evidence="3"/>
<dbReference type="PANTHER" id="PTHR21262:SF36">
    <property type="entry name" value="BIFUNCTIONAL (P)PPGPP SYNTHASE_HYDROLASE SPOT"/>
    <property type="match status" value="1"/>
</dbReference>
<feature type="region of interest" description="Disordered" evidence="6">
    <location>
        <begin position="1"/>
        <end position="21"/>
    </location>
</feature>
<evidence type="ECO:0000256" key="6">
    <source>
        <dbReference type="SAM" id="MobiDB-lite"/>
    </source>
</evidence>
<keyword evidence="11" id="KW-1185">Reference proteome</keyword>
<dbReference type="Pfam" id="PF13328">
    <property type="entry name" value="HD_4"/>
    <property type="match status" value="1"/>
</dbReference>
<dbReference type="InterPro" id="IPR004095">
    <property type="entry name" value="TGS"/>
</dbReference>
<evidence type="ECO:0000256" key="1">
    <source>
        <dbReference type="ARBA" id="ARBA00022801"/>
    </source>
</evidence>
<dbReference type="InterPro" id="IPR003607">
    <property type="entry name" value="HD/PDEase_dom"/>
</dbReference>
<feature type="domain" description="HD" evidence="8">
    <location>
        <begin position="77"/>
        <end position="176"/>
    </location>
</feature>
<organism evidence="10 11">
    <name type="scientific">Marilutibacter chinensis</name>
    <dbReference type="NCBI Taxonomy" id="2912247"/>
    <lineage>
        <taxon>Bacteria</taxon>
        <taxon>Pseudomonadati</taxon>
        <taxon>Pseudomonadota</taxon>
        <taxon>Gammaproteobacteria</taxon>
        <taxon>Lysobacterales</taxon>
        <taxon>Lysobacteraceae</taxon>
        <taxon>Marilutibacter</taxon>
    </lineage>
</organism>
<dbReference type="InterPro" id="IPR006674">
    <property type="entry name" value="HD_domain"/>
</dbReference>
<evidence type="ECO:0000256" key="5">
    <source>
        <dbReference type="RuleBase" id="RU003847"/>
    </source>
</evidence>
<dbReference type="InterPro" id="IPR012675">
    <property type="entry name" value="Beta-grasp_dom_sf"/>
</dbReference>
<dbReference type="EMBL" id="JAKJPO010000024">
    <property type="protein sequence ID" value="MCF7223844.1"/>
    <property type="molecule type" value="Genomic_DNA"/>
</dbReference>
<name>A0ABS9HYB5_9GAMM</name>
<dbReference type="InterPro" id="IPR045600">
    <property type="entry name" value="RelA/SpoT_AH_RIS"/>
</dbReference>
<dbReference type="Pfam" id="PF19296">
    <property type="entry name" value="RelA_AH_RIS"/>
    <property type="match status" value="1"/>
</dbReference>
<protein>
    <recommendedName>
        <fullName evidence="3">guanosine-3',5'-bis(diphosphate) 3'-diphosphatase</fullName>
        <ecNumber evidence="3">3.1.7.2</ecNumber>
    </recommendedName>
</protein>
<feature type="domain" description="TGS" evidence="9">
    <location>
        <begin position="418"/>
        <end position="479"/>
    </location>
</feature>
<dbReference type="Pfam" id="PF04607">
    <property type="entry name" value="RelA_SpoT"/>
    <property type="match status" value="1"/>
</dbReference>
<comment type="similarity">
    <text evidence="5">Belongs to the relA/spoT family.</text>
</comment>
<dbReference type="NCBIfam" id="TIGR00691">
    <property type="entry name" value="spoT_relA"/>
    <property type="match status" value="1"/>
</dbReference>
<dbReference type="InterPro" id="IPR045865">
    <property type="entry name" value="ACT-like_dom_sf"/>
</dbReference>
<dbReference type="Gene3D" id="3.10.20.30">
    <property type="match status" value="1"/>
</dbReference>
<dbReference type="SUPFAM" id="SSF55021">
    <property type="entry name" value="ACT-like"/>
    <property type="match status" value="1"/>
</dbReference>
<feature type="domain" description="ACT" evidence="7">
    <location>
        <begin position="667"/>
        <end position="739"/>
    </location>
</feature>
<dbReference type="CDD" id="cd04876">
    <property type="entry name" value="ACT_RelA-SpoT"/>
    <property type="match status" value="1"/>
</dbReference>
<dbReference type="Gene3D" id="1.10.3210.10">
    <property type="entry name" value="Hypothetical protein af1432"/>
    <property type="match status" value="1"/>
</dbReference>
<comment type="function">
    <text evidence="5">In eubacteria ppGpp (guanosine 3'-diphosphate 5'-diphosphate) is a mediator of the stringent response that coordinates a variety of cellular activities in response to changes in nutritional abundance.</text>
</comment>
<dbReference type="Gene3D" id="3.30.70.260">
    <property type="match status" value="1"/>
</dbReference>
<dbReference type="SUPFAM" id="SSF109604">
    <property type="entry name" value="HD-domain/PDEase-like"/>
    <property type="match status" value="1"/>
</dbReference>
<evidence type="ECO:0000256" key="2">
    <source>
        <dbReference type="ARBA" id="ARBA00024329"/>
    </source>
</evidence>
<dbReference type="Gene3D" id="3.30.460.10">
    <property type="entry name" value="Beta Polymerase, domain 2"/>
    <property type="match status" value="1"/>
</dbReference>
<dbReference type="PROSITE" id="PS51831">
    <property type="entry name" value="HD"/>
    <property type="match status" value="1"/>
</dbReference>
<dbReference type="InterPro" id="IPR007685">
    <property type="entry name" value="RelA_SpoT"/>
</dbReference>
<evidence type="ECO:0000313" key="11">
    <source>
        <dbReference type="Proteomes" id="UP001430796"/>
    </source>
</evidence>
<keyword evidence="1" id="KW-0378">Hydrolase</keyword>
<dbReference type="SMART" id="SM00954">
    <property type="entry name" value="RelA_SpoT"/>
    <property type="match status" value="1"/>
</dbReference>
<comment type="pathway">
    <text evidence="2">Purine metabolism; ppGpp biosynthesis; ppGpp from GDP: step 1/1.</text>
</comment>